<dbReference type="PROSITE" id="PS51800">
    <property type="entry name" value="ZF_CHHC_U11_48K"/>
    <property type="match status" value="1"/>
</dbReference>
<evidence type="ECO:0000256" key="8">
    <source>
        <dbReference type="ARBA" id="ARBA00022833"/>
    </source>
</evidence>
<keyword evidence="3 12" id="KW-0808">Transferase</keyword>
<evidence type="ECO:0000256" key="9">
    <source>
        <dbReference type="ARBA" id="ARBA00048165"/>
    </source>
</evidence>
<comment type="caution">
    <text evidence="15">The sequence shown here is derived from an EMBL/GenBank/DDBJ whole genome shotgun (WGS) entry which is preliminary data.</text>
</comment>
<evidence type="ECO:0000256" key="7">
    <source>
        <dbReference type="ARBA" id="ARBA00022771"/>
    </source>
</evidence>
<sequence length="515" mass="58384">MEPGNKPVPDGSCAFYLERKRRYCRFQPHVGQKYCAEHAGLLGVELEKKRIPCPLNPKHTCYESKLDKHLKKCKNRAGILPVSYIIMSLQYVKDLDQEILTHHCLNEELKNETYGIQAIRHRKQQASLIGHLEKMGLLNSGNCYVEMGAGKGGLSHWIQKALDGVDDVSFVLIDRSSVRYKFDNLHKWEENGPKFERLRIDIENLNLAKVESISKGDKPVVAVGKHLCGCATDLALRCLMNGLEPGVSDLEDIEEPPAKKNKEDERLRVKLGGLTVALCCHHRCNWKSYVGKNFFNECGLTASDFHLMCKLSGWGTDNWKGWKSLSEMEAELCDNSKTCNTYPSSSDNSLNITNYNKDEMGSEEPTNSSKRNSESCNIQSDLSNQNYDTGHLSNMTQEFKVRQQPSHQDEESKHSKGKGDISEITCNKADENLSNTSLKTDNDETLDEHSTTVSWKRSDLKLSDEKRATIGWKCKRLIDIGRVFYLKDKGLHSELKIYIDYKLTPENVAIFVLPS</sequence>
<organism evidence="15 16">
    <name type="scientific">Tegillarca granosa</name>
    <name type="common">Malaysian cockle</name>
    <name type="synonym">Anadara granosa</name>
    <dbReference type="NCBI Taxonomy" id="220873"/>
    <lineage>
        <taxon>Eukaryota</taxon>
        <taxon>Metazoa</taxon>
        <taxon>Spiralia</taxon>
        <taxon>Lophotrochozoa</taxon>
        <taxon>Mollusca</taxon>
        <taxon>Bivalvia</taxon>
        <taxon>Autobranchia</taxon>
        <taxon>Pteriomorphia</taxon>
        <taxon>Arcoida</taxon>
        <taxon>Arcoidea</taxon>
        <taxon>Arcidae</taxon>
        <taxon>Tegillarca</taxon>
    </lineage>
</organism>
<evidence type="ECO:0000256" key="3">
    <source>
        <dbReference type="ARBA" id="ARBA00022679"/>
    </source>
</evidence>
<comment type="similarity">
    <text evidence="1 12">Belongs to the methyltransferase TRM13 family.</text>
</comment>
<comment type="function">
    <text evidence="12">tRNA methylase which 2'-O-methylates cytidine(4) in tRNA(Pro) and tRNA(Gly)(GCC), and adenosine(4) in tRNA(His).</text>
</comment>
<evidence type="ECO:0000259" key="14">
    <source>
        <dbReference type="PROSITE" id="PS51800"/>
    </source>
</evidence>
<dbReference type="PANTHER" id="PTHR12998">
    <property type="entry name" value="TRNA:M(4)X MODIFICATION ENZYME TRM13 HOMOLOG"/>
    <property type="match status" value="1"/>
</dbReference>
<keyword evidence="4 12" id="KW-0949">S-adenosyl-L-methionine</keyword>
<gene>
    <name evidence="15" type="ORF">KUTeg_015873</name>
</gene>
<dbReference type="EMBL" id="JARBDR010000813">
    <property type="protein sequence ID" value="KAJ8305328.1"/>
    <property type="molecule type" value="Genomic_DNA"/>
</dbReference>
<keyword evidence="2 12" id="KW-0489">Methyltransferase</keyword>
<keyword evidence="8 12" id="KW-0862">Zinc</keyword>
<dbReference type="Pfam" id="PF05206">
    <property type="entry name" value="TRM13"/>
    <property type="match status" value="2"/>
</dbReference>
<dbReference type="InterPro" id="IPR021721">
    <property type="entry name" value="Znf_CCCH-type_TRM13"/>
</dbReference>
<comment type="catalytic activity">
    <reaction evidence="10 12">
        <text>cytidine(4) in tRNA(Gly)(GCC) + S-adenosyl-L-methionine = 2'-O-methylcytidine(4) in tRNA(Gly)(GCC) + S-adenosyl-L-homocysteine + H(+)</text>
        <dbReference type="Rhea" id="RHEA:43192"/>
        <dbReference type="Rhea" id="RHEA-COMP:10399"/>
        <dbReference type="Rhea" id="RHEA-COMP:10400"/>
        <dbReference type="ChEBI" id="CHEBI:15378"/>
        <dbReference type="ChEBI" id="CHEBI:57856"/>
        <dbReference type="ChEBI" id="CHEBI:59789"/>
        <dbReference type="ChEBI" id="CHEBI:74495"/>
        <dbReference type="ChEBI" id="CHEBI:82748"/>
        <dbReference type="EC" id="2.1.1.225"/>
    </reaction>
</comment>
<reference evidence="15 16" key="1">
    <citation type="submission" date="2022-12" db="EMBL/GenBank/DDBJ databases">
        <title>Chromosome-level genome of Tegillarca granosa.</title>
        <authorList>
            <person name="Kim J."/>
        </authorList>
    </citation>
    <scope>NUCLEOTIDE SEQUENCE [LARGE SCALE GENOMIC DNA]</scope>
    <source>
        <strain evidence="15">Teg-2019</strain>
        <tissue evidence="15">Adductor muscle</tissue>
    </source>
</reference>
<keyword evidence="7 12" id="KW-0863">Zinc-finger</keyword>
<feature type="compositionally biased region" description="Basic and acidic residues" evidence="13">
    <location>
        <begin position="407"/>
        <end position="421"/>
    </location>
</feature>
<protein>
    <recommendedName>
        <fullName evidence="12">tRNA:m(4)X modification enzyme TRM13</fullName>
        <ecNumber evidence="12">2.1.1.225</ecNumber>
    </recommendedName>
</protein>
<evidence type="ECO:0000313" key="15">
    <source>
        <dbReference type="EMBL" id="KAJ8305328.1"/>
    </source>
</evidence>
<evidence type="ECO:0000256" key="4">
    <source>
        <dbReference type="ARBA" id="ARBA00022691"/>
    </source>
</evidence>
<dbReference type="InterPro" id="IPR022776">
    <property type="entry name" value="TRM13/UPF0224_CHHC_Znf_dom"/>
</dbReference>
<evidence type="ECO:0000256" key="13">
    <source>
        <dbReference type="SAM" id="MobiDB-lite"/>
    </source>
</evidence>
<dbReference type="EC" id="2.1.1.225" evidence="12"/>
<proteinExistence type="inferred from homology"/>
<evidence type="ECO:0000313" key="16">
    <source>
        <dbReference type="Proteomes" id="UP001217089"/>
    </source>
</evidence>
<feature type="region of interest" description="Disordered" evidence="13">
    <location>
        <begin position="400"/>
        <end position="426"/>
    </location>
</feature>
<feature type="domain" description="CHHC U11-48K-type" evidence="14">
    <location>
        <begin position="50"/>
        <end position="77"/>
    </location>
</feature>
<dbReference type="PANTHER" id="PTHR12998:SF0">
    <property type="entry name" value="TRNA:M(4)X MODIFICATION ENZYME TRM13 HOMOLOG"/>
    <property type="match status" value="1"/>
</dbReference>
<feature type="region of interest" description="Disordered" evidence="13">
    <location>
        <begin position="350"/>
        <end position="380"/>
    </location>
</feature>
<evidence type="ECO:0000256" key="5">
    <source>
        <dbReference type="ARBA" id="ARBA00022694"/>
    </source>
</evidence>
<dbReference type="Pfam" id="PF11722">
    <property type="entry name" value="zf-TRM13_CCCH"/>
    <property type="match status" value="1"/>
</dbReference>
<feature type="compositionally biased region" description="Polar residues" evidence="13">
    <location>
        <begin position="364"/>
        <end position="380"/>
    </location>
</feature>
<keyword evidence="16" id="KW-1185">Reference proteome</keyword>
<keyword evidence="6 12" id="KW-0479">Metal-binding</keyword>
<comment type="catalytic activity">
    <reaction evidence="11 12">
        <text>adenosine(4) in tRNA(His) + S-adenosyl-L-methionine = 2'-O-methyladenosine(4) in tRNA(His) + S-adenosyl-L-homocysteine + H(+)</text>
        <dbReference type="Rhea" id="RHEA:43196"/>
        <dbReference type="Rhea" id="RHEA-COMP:10401"/>
        <dbReference type="Rhea" id="RHEA-COMP:10402"/>
        <dbReference type="ChEBI" id="CHEBI:15378"/>
        <dbReference type="ChEBI" id="CHEBI:57856"/>
        <dbReference type="ChEBI" id="CHEBI:59789"/>
        <dbReference type="ChEBI" id="CHEBI:74411"/>
        <dbReference type="ChEBI" id="CHEBI:74477"/>
        <dbReference type="EC" id="2.1.1.225"/>
    </reaction>
</comment>
<evidence type="ECO:0000256" key="1">
    <source>
        <dbReference type="ARBA" id="ARBA00005265"/>
    </source>
</evidence>
<dbReference type="Pfam" id="PF05253">
    <property type="entry name" value="zf-U11-48K"/>
    <property type="match status" value="1"/>
</dbReference>
<name>A0ABQ9EJ78_TEGGR</name>
<dbReference type="InterPro" id="IPR039044">
    <property type="entry name" value="Trm13"/>
</dbReference>
<evidence type="ECO:0000256" key="2">
    <source>
        <dbReference type="ARBA" id="ARBA00022603"/>
    </source>
</evidence>
<dbReference type="Proteomes" id="UP001217089">
    <property type="component" value="Unassembled WGS sequence"/>
</dbReference>
<accession>A0ABQ9EJ78</accession>
<evidence type="ECO:0000256" key="10">
    <source>
        <dbReference type="ARBA" id="ARBA00048635"/>
    </source>
</evidence>
<evidence type="ECO:0000256" key="12">
    <source>
        <dbReference type="RuleBase" id="RU367103"/>
    </source>
</evidence>
<comment type="catalytic activity">
    <reaction evidence="9 12">
        <text>cytidine(4) in tRNA(Pro) + S-adenosyl-L-methionine = 2'-O-methylcytidine(4) in tRNA(Pro) + S-adenosyl-L-homocysteine + H(+)</text>
        <dbReference type="Rhea" id="RHEA:32767"/>
        <dbReference type="Rhea" id="RHEA-COMP:10397"/>
        <dbReference type="Rhea" id="RHEA-COMP:10398"/>
        <dbReference type="ChEBI" id="CHEBI:15378"/>
        <dbReference type="ChEBI" id="CHEBI:57856"/>
        <dbReference type="ChEBI" id="CHEBI:59789"/>
        <dbReference type="ChEBI" id="CHEBI:74495"/>
        <dbReference type="ChEBI" id="CHEBI:82748"/>
        <dbReference type="EC" id="2.1.1.225"/>
    </reaction>
</comment>
<dbReference type="InterPro" id="IPR007871">
    <property type="entry name" value="Methyltransferase_TRM13"/>
</dbReference>
<evidence type="ECO:0000256" key="11">
    <source>
        <dbReference type="ARBA" id="ARBA00049393"/>
    </source>
</evidence>
<keyword evidence="5 12" id="KW-0819">tRNA processing</keyword>
<evidence type="ECO:0000256" key="6">
    <source>
        <dbReference type="ARBA" id="ARBA00022723"/>
    </source>
</evidence>